<feature type="region of interest" description="Disordered" evidence="1">
    <location>
        <begin position="141"/>
        <end position="191"/>
    </location>
</feature>
<evidence type="ECO:0000313" key="2">
    <source>
        <dbReference type="EMBL" id="KAL1881993.1"/>
    </source>
</evidence>
<dbReference type="Proteomes" id="UP001586593">
    <property type="component" value="Unassembled WGS sequence"/>
</dbReference>
<evidence type="ECO:0000313" key="3">
    <source>
        <dbReference type="Proteomes" id="UP001586593"/>
    </source>
</evidence>
<feature type="compositionally biased region" description="Low complexity" evidence="1">
    <location>
        <begin position="27"/>
        <end position="39"/>
    </location>
</feature>
<feature type="compositionally biased region" description="Pro residues" evidence="1">
    <location>
        <begin position="174"/>
        <end position="187"/>
    </location>
</feature>
<keyword evidence="3" id="KW-1185">Reference proteome</keyword>
<gene>
    <name evidence="2" type="ORF">VTK73DRAFT_2975</name>
</gene>
<evidence type="ECO:0008006" key="4">
    <source>
        <dbReference type="Google" id="ProtNLM"/>
    </source>
</evidence>
<name>A0ABR3Y139_9PEZI</name>
<comment type="caution">
    <text evidence="2">The sequence shown here is derived from an EMBL/GenBank/DDBJ whole genome shotgun (WGS) entry which is preliminary data.</text>
</comment>
<dbReference type="Pfam" id="PF10253">
    <property type="entry name" value="PRCC"/>
    <property type="match status" value="1"/>
</dbReference>
<dbReference type="EMBL" id="JAZHXJ010000019">
    <property type="protein sequence ID" value="KAL1881993.1"/>
    <property type="molecule type" value="Genomic_DNA"/>
</dbReference>
<dbReference type="PANTHER" id="PTHR13621:SF2">
    <property type="entry name" value="PROLINE-RICH PROTEIN PRCC"/>
    <property type="match status" value="1"/>
</dbReference>
<organism evidence="2 3">
    <name type="scientific">Phialemonium thermophilum</name>
    <dbReference type="NCBI Taxonomy" id="223376"/>
    <lineage>
        <taxon>Eukaryota</taxon>
        <taxon>Fungi</taxon>
        <taxon>Dikarya</taxon>
        <taxon>Ascomycota</taxon>
        <taxon>Pezizomycotina</taxon>
        <taxon>Sordariomycetes</taxon>
        <taxon>Sordariomycetidae</taxon>
        <taxon>Cephalothecales</taxon>
        <taxon>Cephalothecaceae</taxon>
        <taxon>Phialemonium</taxon>
    </lineage>
</organism>
<dbReference type="InterPro" id="IPR018800">
    <property type="entry name" value="PRCC"/>
</dbReference>
<reference evidence="2 3" key="1">
    <citation type="journal article" date="2024" name="Commun. Biol.">
        <title>Comparative genomic analysis of thermophilic fungi reveals convergent evolutionary adaptations and gene losses.</title>
        <authorList>
            <person name="Steindorff A.S."/>
            <person name="Aguilar-Pontes M.V."/>
            <person name="Robinson A.J."/>
            <person name="Andreopoulos B."/>
            <person name="LaButti K."/>
            <person name="Kuo A."/>
            <person name="Mondo S."/>
            <person name="Riley R."/>
            <person name="Otillar R."/>
            <person name="Haridas S."/>
            <person name="Lipzen A."/>
            <person name="Grimwood J."/>
            <person name="Schmutz J."/>
            <person name="Clum A."/>
            <person name="Reid I.D."/>
            <person name="Moisan M.C."/>
            <person name="Butler G."/>
            <person name="Nguyen T.T.M."/>
            <person name="Dewar K."/>
            <person name="Conant G."/>
            <person name="Drula E."/>
            <person name="Henrissat B."/>
            <person name="Hansel C."/>
            <person name="Singer S."/>
            <person name="Hutchinson M.I."/>
            <person name="de Vries R.P."/>
            <person name="Natvig D.O."/>
            <person name="Powell A.J."/>
            <person name="Tsang A."/>
            <person name="Grigoriev I.V."/>
        </authorList>
    </citation>
    <scope>NUCLEOTIDE SEQUENCE [LARGE SCALE GENOMIC DNA]</scope>
    <source>
        <strain evidence="2 3">ATCC 24622</strain>
    </source>
</reference>
<accession>A0ABR3Y139</accession>
<feature type="compositionally biased region" description="Polar residues" evidence="1">
    <location>
        <begin position="59"/>
        <end position="74"/>
    </location>
</feature>
<proteinExistence type="predicted"/>
<sequence length="442" mass="46247">MGLVDYSDSDSDSEDAISPGPQDKRPASTPTTSKSTSATGKPFQKFVSRSNPGKIVVSLPSTASDPNSIAQQSGDEPPTKRARTGGGGRFSNFSSFLPPPKTVDKPALSASTQGWGKPLARPGIHLKTGAEPAFDRTMQAGNGVLADGMPGDAASDTMSLSEVKAAGHSGPSLKLPPPKNGHPPSPSVPSDMKAAENVKLVGKPLMFKPLSVARKPAKKTTTKSVVGTAKTTGATETGLATGDSKGGQEVPVKKKISLFSLNGDNTATDTPPMSTSTGPYEPLFGTPIETESDLGSTYDETYGTYDSHTGLAENPTLAFPPKQALQQPFQQQQSLSDIADDLNLSASERRELLGRKATGPAAGAPAAGKVINFDMEKEYAHNEAVRASGQIAVHNPVRNIMPGKHNLRQLVTAVQGNRSALEESFATAKSNRKDAAGRYGWR</sequence>
<dbReference type="PANTHER" id="PTHR13621">
    <property type="entry name" value="PROLINE-RICH PROTEIN PRCC"/>
    <property type="match status" value="1"/>
</dbReference>
<evidence type="ECO:0000256" key="1">
    <source>
        <dbReference type="SAM" id="MobiDB-lite"/>
    </source>
</evidence>
<feature type="region of interest" description="Disordered" evidence="1">
    <location>
        <begin position="1"/>
        <end position="124"/>
    </location>
</feature>
<protein>
    <recommendedName>
        <fullName evidence="4">Mitotic checkpoint regulator, MAD2B-interacting-domain-containing protein</fullName>
    </recommendedName>
</protein>